<organism evidence="1 2">
    <name type="scientific">Puccinia striiformis f. sp. tritici</name>
    <dbReference type="NCBI Taxonomy" id="168172"/>
    <lineage>
        <taxon>Eukaryota</taxon>
        <taxon>Fungi</taxon>
        <taxon>Dikarya</taxon>
        <taxon>Basidiomycota</taxon>
        <taxon>Pucciniomycotina</taxon>
        <taxon>Pucciniomycetes</taxon>
        <taxon>Pucciniales</taxon>
        <taxon>Pucciniaceae</taxon>
        <taxon>Puccinia</taxon>
    </lineage>
</organism>
<evidence type="ECO:0000313" key="1">
    <source>
        <dbReference type="EMBL" id="KAI7948056.1"/>
    </source>
</evidence>
<dbReference type="EMBL" id="CM045873">
    <property type="protein sequence ID" value="KAI7948056.1"/>
    <property type="molecule type" value="Genomic_DNA"/>
</dbReference>
<accession>A0ACC0EAT0</accession>
<dbReference type="Proteomes" id="UP001060170">
    <property type="component" value="Chromosome 9"/>
</dbReference>
<comment type="caution">
    <text evidence="1">The sequence shown here is derived from an EMBL/GenBank/DDBJ whole genome shotgun (WGS) entry which is preliminary data.</text>
</comment>
<reference evidence="1 2" key="3">
    <citation type="journal article" date="2022" name="Microbiol. Spectr.">
        <title>Folding features and dynamics of 3D genome architecture in plant fungal pathogens.</title>
        <authorList>
            <person name="Xia C."/>
        </authorList>
    </citation>
    <scope>NUCLEOTIDE SEQUENCE [LARGE SCALE GENOMIC DNA]</scope>
    <source>
        <strain evidence="1 2">93-210</strain>
    </source>
</reference>
<gene>
    <name evidence="1" type="ORF">MJO28_009964</name>
</gene>
<name>A0ACC0EAT0_9BASI</name>
<reference evidence="2" key="2">
    <citation type="journal article" date="2018" name="Mol. Plant Microbe Interact.">
        <title>Genome sequence resources for the wheat stripe rust pathogen (Puccinia striiformis f. sp. tritici) and the barley stripe rust pathogen (Puccinia striiformis f. sp. hordei).</title>
        <authorList>
            <person name="Xia C."/>
            <person name="Wang M."/>
            <person name="Yin C."/>
            <person name="Cornejo O.E."/>
            <person name="Hulbert S.H."/>
            <person name="Chen X."/>
        </authorList>
    </citation>
    <scope>NUCLEOTIDE SEQUENCE [LARGE SCALE GENOMIC DNA]</scope>
    <source>
        <strain evidence="2">93-210</strain>
    </source>
</reference>
<proteinExistence type="predicted"/>
<evidence type="ECO:0000313" key="2">
    <source>
        <dbReference type="Proteomes" id="UP001060170"/>
    </source>
</evidence>
<keyword evidence="2" id="KW-1185">Reference proteome</keyword>
<reference evidence="2" key="1">
    <citation type="journal article" date="2018" name="BMC Genomics">
        <title>Genomic insights into host adaptation between the wheat stripe rust pathogen (Puccinia striiformis f. sp. tritici) and the barley stripe rust pathogen (Puccinia striiformis f. sp. hordei).</title>
        <authorList>
            <person name="Xia C."/>
            <person name="Wang M."/>
            <person name="Yin C."/>
            <person name="Cornejo O.E."/>
            <person name="Hulbert S.H."/>
            <person name="Chen X."/>
        </authorList>
    </citation>
    <scope>NUCLEOTIDE SEQUENCE [LARGE SCALE GENOMIC DNA]</scope>
    <source>
        <strain evidence="2">93-210</strain>
    </source>
</reference>
<protein>
    <submittedName>
        <fullName evidence="1">Uncharacterized protein</fullName>
    </submittedName>
</protein>
<sequence>MDLADSHVKPGITSLELGKIVHDASVERNSYPSPLGSSRSCLGMAFICCKQMSRRFHGDLNAICPVGKISEESEQLIKSTQACLGQVHYAERSVTSLGPRLHRLT</sequence>